<dbReference type="Proteomes" id="UP000190951">
    <property type="component" value="Chromosome"/>
</dbReference>
<dbReference type="PROSITE" id="PS51186">
    <property type="entry name" value="GNAT"/>
    <property type="match status" value="1"/>
</dbReference>
<name>A0A1S8M7D9_9CLOT</name>
<evidence type="ECO:0000313" key="1">
    <source>
        <dbReference type="EMBL" id="URZ10289.1"/>
    </source>
</evidence>
<organism evidence="1 2">
    <name type="scientific">Clostridium felsineum</name>
    <dbReference type="NCBI Taxonomy" id="36839"/>
    <lineage>
        <taxon>Bacteria</taxon>
        <taxon>Bacillati</taxon>
        <taxon>Bacillota</taxon>
        <taxon>Clostridia</taxon>
        <taxon>Eubacteriales</taxon>
        <taxon>Clostridiaceae</taxon>
        <taxon>Clostridium</taxon>
    </lineage>
</organism>
<evidence type="ECO:0000313" key="2">
    <source>
        <dbReference type="Proteomes" id="UP000190951"/>
    </source>
</evidence>
<gene>
    <name evidence="1" type="ORF">CROST_009970</name>
</gene>
<dbReference type="AlphaFoldDB" id="A0A1S8M7D9"/>
<sequence length="210" mass="24554">MIFYREVKKEDLKKVSKLYAQAFKEYCYIKCTVGNNFNNDDKYLHFLEMLFFINIKAYMKKHICLVGILDGKIVSSAVLKNPDRSEIGLFEYIFSGGIKLLKEISLLNILSFLNFMDDSQKAFKSIRRPIWYLEALAVDKLYQGKKLGSKMINDCVIPCVIDHGGKEIFLITNSEINRKFYTQNGFAEFSDDVIHFKNININNWSYFKKL</sequence>
<dbReference type="EMBL" id="CP096983">
    <property type="protein sequence ID" value="URZ10289.1"/>
    <property type="molecule type" value="Genomic_DNA"/>
</dbReference>
<dbReference type="SUPFAM" id="SSF55729">
    <property type="entry name" value="Acyl-CoA N-acyltransferases (Nat)"/>
    <property type="match status" value="1"/>
</dbReference>
<dbReference type="InterPro" id="IPR016181">
    <property type="entry name" value="Acyl_CoA_acyltransferase"/>
</dbReference>
<dbReference type="PANTHER" id="PTHR42791:SF1">
    <property type="entry name" value="N-ACETYLTRANSFERASE DOMAIN-CONTAINING PROTEIN"/>
    <property type="match status" value="1"/>
</dbReference>
<dbReference type="Gene3D" id="3.40.630.30">
    <property type="match status" value="1"/>
</dbReference>
<dbReference type="STRING" id="84029.CROST_10420"/>
<dbReference type="Pfam" id="PF13508">
    <property type="entry name" value="Acetyltransf_7"/>
    <property type="match status" value="1"/>
</dbReference>
<dbReference type="InterPro" id="IPR000182">
    <property type="entry name" value="GNAT_dom"/>
</dbReference>
<proteinExistence type="predicted"/>
<protein>
    <submittedName>
        <fullName evidence="1">Uncharacterized protein</fullName>
    </submittedName>
</protein>
<reference evidence="1 2" key="1">
    <citation type="submission" date="2022-04" db="EMBL/GenBank/DDBJ databases">
        <title>Genome sequence of C. roseum typestrain.</title>
        <authorList>
            <person name="Poehlein A."/>
            <person name="Schoch T."/>
            <person name="Duerre P."/>
            <person name="Daniel R."/>
        </authorList>
    </citation>
    <scope>NUCLEOTIDE SEQUENCE [LARGE SCALE GENOMIC DNA]</scope>
    <source>
        <strain evidence="1 2">DSM 7320</strain>
    </source>
</reference>
<dbReference type="GO" id="GO:0016747">
    <property type="term" value="F:acyltransferase activity, transferring groups other than amino-acyl groups"/>
    <property type="evidence" value="ECO:0007669"/>
    <property type="project" value="InterPro"/>
</dbReference>
<dbReference type="PANTHER" id="PTHR42791">
    <property type="entry name" value="GNAT FAMILY ACETYLTRANSFERASE"/>
    <property type="match status" value="1"/>
</dbReference>
<keyword evidence="2" id="KW-1185">Reference proteome</keyword>
<dbReference type="KEGG" id="crw:CROST_009970"/>
<accession>A0A1S8M7D9</accession>
<dbReference type="RefSeq" id="WP_242950860.1">
    <property type="nucleotide sequence ID" value="NZ_CP096983.1"/>
</dbReference>
<dbReference type="InterPro" id="IPR052523">
    <property type="entry name" value="Trichothecene_AcTrans"/>
</dbReference>
<dbReference type="CDD" id="cd04301">
    <property type="entry name" value="NAT_SF"/>
    <property type="match status" value="1"/>
</dbReference>